<feature type="transmembrane region" description="Helical" evidence="2">
    <location>
        <begin position="20"/>
        <end position="41"/>
    </location>
</feature>
<dbReference type="Proteomes" id="UP000032067">
    <property type="component" value="Unassembled WGS sequence"/>
</dbReference>
<dbReference type="RefSeq" id="WP_042577650.1">
    <property type="nucleotide sequence ID" value="NZ_JXQQ01000010.1"/>
</dbReference>
<keyword evidence="2" id="KW-0812">Transmembrane</keyword>
<comment type="caution">
    <text evidence="3">The sequence shown here is derived from an EMBL/GenBank/DDBJ whole genome shotgun (WGS) entry which is preliminary data.</text>
</comment>
<reference evidence="3 4" key="1">
    <citation type="submission" date="2014-12" db="EMBL/GenBank/DDBJ databases">
        <title>16Stimator: statistical estimation of ribosomal gene copy numbers from draft genome assemblies.</title>
        <authorList>
            <person name="Perisin M.A."/>
            <person name="Vetter M."/>
            <person name="Gilbert J.A."/>
            <person name="Bergelson J."/>
        </authorList>
    </citation>
    <scope>NUCLEOTIDE SEQUENCE [LARGE SCALE GENOMIC DNA]</scope>
    <source>
        <strain evidence="3 4">MEDvA23</strain>
    </source>
</reference>
<accession>A0A0D0MRV9</accession>
<evidence type="ECO:0000256" key="1">
    <source>
        <dbReference type="SAM" id="MobiDB-lite"/>
    </source>
</evidence>
<protein>
    <submittedName>
        <fullName evidence="3">Uncharacterized protein</fullName>
    </submittedName>
</protein>
<feature type="compositionally biased region" description="Low complexity" evidence="1">
    <location>
        <begin position="54"/>
        <end position="66"/>
    </location>
</feature>
<dbReference type="EMBL" id="JXQQ01000010">
    <property type="protein sequence ID" value="KIQ35246.1"/>
    <property type="molecule type" value="Genomic_DNA"/>
</dbReference>
<gene>
    <name evidence="3" type="ORF">RT97_04825</name>
</gene>
<evidence type="ECO:0000313" key="4">
    <source>
        <dbReference type="Proteomes" id="UP000032067"/>
    </source>
</evidence>
<dbReference type="AlphaFoldDB" id="A0A0D0MRV9"/>
<organism evidence="3 4">
    <name type="scientific">Variovorax paradoxus</name>
    <dbReference type="NCBI Taxonomy" id="34073"/>
    <lineage>
        <taxon>Bacteria</taxon>
        <taxon>Pseudomonadati</taxon>
        <taxon>Pseudomonadota</taxon>
        <taxon>Betaproteobacteria</taxon>
        <taxon>Burkholderiales</taxon>
        <taxon>Comamonadaceae</taxon>
        <taxon>Variovorax</taxon>
    </lineage>
</organism>
<evidence type="ECO:0000313" key="3">
    <source>
        <dbReference type="EMBL" id="KIQ35246.1"/>
    </source>
</evidence>
<evidence type="ECO:0000256" key="2">
    <source>
        <dbReference type="SAM" id="Phobius"/>
    </source>
</evidence>
<keyword evidence="2" id="KW-1133">Transmembrane helix</keyword>
<feature type="region of interest" description="Disordered" evidence="1">
    <location>
        <begin position="46"/>
        <end position="66"/>
    </location>
</feature>
<sequence>MRASSNTPSETSDDRDNRRVFVWGACAAVIVFLGAVAYFYAVDKRGEAPPQPPAAQGQSAPQPAKP</sequence>
<dbReference type="OrthoDB" id="8859627at2"/>
<proteinExistence type="predicted"/>
<keyword evidence="2" id="KW-0472">Membrane</keyword>
<name>A0A0D0MRV9_VARPD</name>